<gene>
    <name evidence="2" type="ORF">HNR45_000678</name>
</gene>
<dbReference type="GeneID" id="93485944"/>
<evidence type="ECO:0000313" key="3">
    <source>
        <dbReference type="Proteomes" id="UP000591941"/>
    </source>
</evidence>
<keyword evidence="3" id="KW-1185">Reference proteome</keyword>
<feature type="transmembrane region" description="Helical" evidence="1">
    <location>
        <begin position="77"/>
        <end position="97"/>
    </location>
</feature>
<comment type="caution">
    <text evidence="2">The sequence shown here is derived from an EMBL/GenBank/DDBJ whole genome shotgun (WGS) entry which is preliminary data.</text>
</comment>
<dbReference type="Proteomes" id="UP000591941">
    <property type="component" value="Unassembled WGS sequence"/>
</dbReference>
<organism evidence="2 3">
    <name type="scientific">Negativicoccus succinicivorans</name>
    <dbReference type="NCBI Taxonomy" id="620903"/>
    <lineage>
        <taxon>Bacteria</taxon>
        <taxon>Bacillati</taxon>
        <taxon>Bacillota</taxon>
        <taxon>Negativicutes</taxon>
        <taxon>Veillonellales</taxon>
        <taxon>Veillonellaceae</taxon>
        <taxon>Negativicoccus</taxon>
    </lineage>
</organism>
<feature type="transmembrane region" description="Helical" evidence="1">
    <location>
        <begin position="37"/>
        <end position="57"/>
    </location>
</feature>
<feature type="transmembrane region" description="Helical" evidence="1">
    <location>
        <begin position="109"/>
        <end position="129"/>
    </location>
</feature>
<dbReference type="EMBL" id="JACHHI010000003">
    <property type="protein sequence ID" value="MBB6477645.1"/>
    <property type="molecule type" value="Genomic_DNA"/>
</dbReference>
<sequence>MDTILEWAVIIGASYAIYSQYQKQALANKPLYSKRTYALIETAVAIIFFVLLAIAGSYWSSAYGHRFNATAFEYSAFYRWLALDLVIINAVFTYFYSRSLKWSTIKSTIMALLTLFIFGAPISFLMIIFSKPKQALNN</sequence>
<protein>
    <submittedName>
        <fullName evidence="2">Uncharacterized protein</fullName>
    </submittedName>
</protein>
<name>A0A841R169_9FIRM</name>
<accession>A0A841R169</accession>
<evidence type="ECO:0000256" key="1">
    <source>
        <dbReference type="SAM" id="Phobius"/>
    </source>
</evidence>
<keyword evidence="1" id="KW-0812">Transmembrane</keyword>
<dbReference type="RefSeq" id="WP_159822590.1">
    <property type="nucleotide sequence ID" value="NZ_CABWNB010000002.1"/>
</dbReference>
<dbReference type="AlphaFoldDB" id="A0A841R169"/>
<keyword evidence="1" id="KW-1133">Transmembrane helix</keyword>
<keyword evidence="1" id="KW-0472">Membrane</keyword>
<proteinExistence type="predicted"/>
<reference evidence="2 3" key="1">
    <citation type="submission" date="2020-08" db="EMBL/GenBank/DDBJ databases">
        <title>Genomic Encyclopedia of Type Strains, Phase IV (KMG-IV): sequencing the most valuable type-strain genomes for metagenomic binning, comparative biology and taxonomic classification.</title>
        <authorList>
            <person name="Goeker M."/>
        </authorList>
    </citation>
    <scope>NUCLEOTIDE SEQUENCE [LARGE SCALE GENOMIC DNA]</scope>
    <source>
        <strain evidence="2 3">DSM 21255</strain>
    </source>
</reference>
<evidence type="ECO:0000313" key="2">
    <source>
        <dbReference type="EMBL" id="MBB6477645.1"/>
    </source>
</evidence>